<proteinExistence type="predicted"/>
<gene>
    <name evidence="1" type="ORF">EF384_06540</name>
</gene>
<dbReference type="Proteomes" id="UP000273977">
    <property type="component" value="Unassembled WGS sequence"/>
</dbReference>
<dbReference type="EMBL" id="RKMG01000019">
    <property type="protein sequence ID" value="RPA59583.1"/>
    <property type="molecule type" value="Genomic_DNA"/>
</dbReference>
<comment type="caution">
    <text evidence="1">The sequence shown here is derived from an EMBL/GenBank/DDBJ whole genome shotgun (WGS) entry which is preliminary data.</text>
</comment>
<protein>
    <submittedName>
        <fullName evidence="1">DUF503 domain-containing protein</fullName>
    </submittedName>
</protein>
<dbReference type="AlphaFoldDB" id="A0A3N4G9Y3"/>
<organism evidence="1 2">
    <name type="scientific">Aerococcus agrisoli</name>
    <dbReference type="NCBI Taxonomy" id="2487350"/>
    <lineage>
        <taxon>Bacteria</taxon>
        <taxon>Bacillati</taxon>
        <taxon>Bacillota</taxon>
        <taxon>Bacilli</taxon>
        <taxon>Lactobacillales</taxon>
        <taxon>Aerococcaceae</taxon>
        <taxon>Aerococcus</taxon>
    </lineage>
</organism>
<keyword evidence="2" id="KW-1185">Reference proteome</keyword>
<dbReference type="InterPro" id="IPR007546">
    <property type="entry name" value="DUF503"/>
</dbReference>
<accession>A0A3N4G9Y3</accession>
<dbReference type="Gene3D" id="3.30.70.1120">
    <property type="entry name" value="TT1725-like"/>
    <property type="match status" value="1"/>
</dbReference>
<dbReference type="PANTHER" id="PTHR36441">
    <property type="entry name" value="HYPOTHETICAL CYTOSOLIC PROTEIN"/>
    <property type="match status" value="1"/>
</dbReference>
<name>A0A3N4G9Y3_9LACT</name>
<reference evidence="1 2" key="1">
    <citation type="submission" date="2018-11" db="EMBL/GenBank/DDBJ databases">
        <title>Aerococcus sp. SJQ22, whole genome shotgun sequence.</title>
        <authorList>
            <person name="Sun L."/>
            <person name="Gao X."/>
            <person name="Chen W."/>
            <person name="Huang K."/>
        </authorList>
    </citation>
    <scope>NUCLEOTIDE SEQUENCE [LARGE SCALE GENOMIC DNA]</scope>
    <source>
        <strain evidence="1 2">SJQ22</strain>
    </source>
</reference>
<dbReference type="InterPro" id="IPR036746">
    <property type="entry name" value="TT1725-like_sf"/>
</dbReference>
<sequence>MILLGTEITFIFESTSLKDKRRIIQSLMTKVGRVYGVSIAETADQDILNQATLGLGIVSNSMVHAEKMLQQAMDYCEDHYPIEIIRITWYE</sequence>
<dbReference type="OrthoDB" id="9809023at2"/>
<dbReference type="PANTHER" id="PTHR36441:SF1">
    <property type="entry name" value="DUF503 DOMAIN-CONTAINING PROTEIN"/>
    <property type="match status" value="1"/>
</dbReference>
<dbReference type="Pfam" id="PF04456">
    <property type="entry name" value="DUF503"/>
    <property type="match status" value="1"/>
</dbReference>
<dbReference type="SUPFAM" id="SSF103007">
    <property type="entry name" value="Hypothetical protein TT1725"/>
    <property type="match status" value="1"/>
</dbReference>
<evidence type="ECO:0000313" key="1">
    <source>
        <dbReference type="EMBL" id="RPA59583.1"/>
    </source>
</evidence>
<evidence type="ECO:0000313" key="2">
    <source>
        <dbReference type="Proteomes" id="UP000273977"/>
    </source>
</evidence>
<dbReference type="RefSeq" id="WP_123780477.1">
    <property type="nucleotide sequence ID" value="NZ_RKMG01000019.1"/>
</dbReference>